<dbReference type="EMBL" id="VYZN01000468">
    <property type="protein sequence ID" value="KAE9522930.1"/>
    <property type="molecule type" value="Genomic_DNA"/>
</dbReference>
<feature type="transmembrane region" description="Helical" evidence="5">
    <location>
        <begin position="178"/>
        <end position="205"/>
    </location>
</feature>
<dbReference type="GO" id="GO:0022857">
    <property type="term" value="F:transmembrane transporter activity"/>
    <property type="evidence" value="ECO:0007669"/>
    <property type="project" value="InterPro"/>
</dbReference>
<name>A0A6G0SX06_APHGL</name>
<keyword evidence="2 5" id="KW-0812">Transmembrane</keyword>
<feature type="transmembrane region" description="Helical" evidence="5">
    <location>
        <begin position="146"/>
        <end position="166"/>
    </location>
</feature>
<feature type="transmembrane region" description="Helical" evidence="5">
    <location>
        <begin position="217"/>
        <end position="238"/>
    </location>
</feature>
<protein>
    <recommendedName>
        <fullName evidence="6">Major facilitator superfamily (MFS) profile domain-containing protein</fullName>
    </recommendedName>
</protein>
<dbReference type="InterPro" id="IPR050549">
    <property type="entry name" value="MFS_Trehalose_Transporter"/>
</dbReference>
<keyword evidence="3 5" id="KW-1133">Transmembrane helix</keyword>
<dbReference type="Proteomes" id="UP000475862">
    <property type="component" value="Unassembled WGS sequence"/>
</dbReference>
<evidence type="ECO:0000259" key="6">
    <source>
        <dbReference type="PROSITE" id="PS50850"/>
    </source>
</evidence>
<evidence type="ECO:0000256" key="1">
    <source>
        <dbReference type="ARBA" id="ARBA00004141"/>
    </source>
</evidence>
<evidence type="ECO:0000256" key="5">
    <source>
        <dbReference type="SAM" id="Phobius"/>
    </source>
</evidence>
<organism evidence="7 8">
    <name type="scientific">Aphis glycines</name>
    <name type="common">Soybean aphid</name>
    <dbReference type="NCBI Taxonomy" id="307491"/>
    <lineage>
        <taxon>Eukaryota</taxon>
        <taxon>Metazoa</taxon>
        <taxon>Ecdysozoa</taxon>
        <taxon>Arthropoda</taxon>
        <taxon>Hexapoda</taxon>
        <taxon>Insecta</taxon>
        <taxon>Pterygota</taxon>
        <taxon>Neoptera</taxon>
        <taxon>Paraneoptera</taxon>
        <taxon>Hemiptera</taxon>
        <taxon>Sternorrhyncha</taxon>
        <taxon>Aphidomorpha</taxon>
        <taxon>Aphidoidea</taxon>
        <taxon>Aphididae</taxon>
        <taxon>Aphidini</taxon>
        <taxon>Aphis</taxon>
        <taxon>Aphis</taxon>
    </lineage>
</organism>
<evidence type="ECO:0000256" key="4">
    <source>
        <dbReference type="ARBA" id="ARBA00023136"/>
    </source>
</evidence>
<dbReference type="InterPro" id="IPR020846">
    <property type="entry name" value="MFS_dom"/>
</dbReference>
<evidence type="ECO:0000313" key="8">
    <source>
        <dbReference type="Proteomes" id="UP000475862"/>
    </source>
</evidence>
<dbReference type="InterPro" id="IPR003663">
    <property type="entry name" value="Sugar/inositol_transpt"/>
</dbReference>
<comment type="caution">
    <text evidence="7">The sequence shown here is derived from an EMBL/GenBank/DDBJ whole genome shotgun (WGS) entry which is preliminary data.</text>
</comment>
<proteinExistence type="predicted"/>
<accession>A0A6G0SX06</accession>
<dbReference type="PANTHER" id="PTHR48021">
    <property type="match status" value="1"/>
</dbReference>
<evidence type="ECO:0000256" key="2">
    <source>
        <dbReference type="ARBA" id="ARBA00022692"/>
    </source>
</evidence>
<comment type="subcellular location">
    <subcellularLocation>
        <location evidence="1">Membrane</location>
        <topology evidence="1">Multi-pass membrane protein</topology>
    </subcellularLocation>
</comment>
<dbReference type="Pfam" id="PF00083">
    <property type="entry name" value="Sugar_tr"/>
    <property type="match status" value="1"/>
</dbReference>
<reference evidence="7 8" key="1">
    <citation type="submission" date="2019-08" db="EMBL/GenBank/DDBJ databases">
        <title>The genome of the soybean aphid Biotype 1, its phylome, world population structure and adaptation to the North American continent.</title>
        <authorList>
            <person name="Giordano R."/>
            <person name="Donthu R.K."/>
            <person name="Hernandez A.G."/>
            <person name="Wright C.L."/>
            <person name="Zimin A.V."/>
        </authorList>
    </citation>
    <scope>NUCLEOTIDE SEQUENCE [LARGE SCALE GENOMIC DNA]</scope>
    <source>
        <tissue evidence="7">Whole aphids</tissue>
    </source>
</reference>
<keyword evidence="4 5" id="KW-0472">Membrane</keyword>
<feature type="transmembrane region" description="Helical" evidence="5">
    <location>
        <begin position="82"/>
        <end position="108"/>
    </location>
</feature>
<feature type="domain" description="Major facilitator superfamily (MFS) profile" evidence="6">
    <location>
        <begin position="1"/>
        <end position="272"/>
    </location>
</feature>
<sequence>MLCGIWTVIHIVLTFFIPESPYFFMYKNKDDKANVSMTKLRDGNATDIADELTMIKREIELQKANQDTFMKVMANKANRKSLLIGIGCMFFQQTSGINAIIFYMGYIFDEIGSSITSNTSVIAVGIVQLVMTLVAMTIIDKAGRRLLLIVSAVVMSLSFFGLGLYLDQSHKLVPKDSILSWLPLILIALYISAFSLGFGPIPWVVMGEIFSNEVKPYGTSLATATNWILVFAVTFLTFVTTESIGFLGLFWVYSLFCMLGAIFVWYIVPETKNNSLNEIQLKLSVFCVLSVIADQFLFLYGWLNLLDCVVVMTSFGEKEIHEGNCMPTFKVQGQVYRFINNLLLAEGAQPEFLKIYFVSHVDQEFELITHADMKPPNEHRGRYNAPIIAKVAALLIDEDKGPRDIVFNSRNGRLQRIGIYNEINKSQGQTMSICGLDLGIPCFSHEQITRNMFLHGSSSLLVLTKDELTKNIVHLITLRG</sequence>
<keyword evidence="8" id="KW-1185">Reference proteome</keyword>
<gene>
    <name evidence="7" type="ORF">AGLY_016561</name>
</gene>
<feature type="transmembrane region" description="Helical" evidence="5">
    <location>
        <begin position="120"/>
        <end position="139"/>
    </location>
</feature>
<dbReference type="InterPro" id="IPR005829">
    <property type="entry name" value="Sugar_transporter_CS"/>
</dbReference>
<dbReference type="AlphaFoldDB" id="A0A6G0SX06"/>
<feature type="transmembrane region" description="Helical" evidence="5">
    <location>
        <begin position="280"/>
        <end position="303"/>
    </location>
</feature>
<feature type="transmembrane region" description="Helical" evidence="5">
    <location>
        <begin position="244"/>
        <end position="268"/>
    </location>
</feature>
<dbReference type="PRINTS" id="PR00171">
    <property type="entry name" value="SUGRTRNSPORT"/>
</dbReference>
<dbReference type="OrthoDB" id="6612291at2759"/>
<dbReference type="PANTHER" id="PTHR48021:SF1">
    <property type="entry name" value="GH07001P-RELATED"/>
    <property type="match status" value="1"/>
</dbReference>
<dbReference type="InterPro" id="IPR036259">
    <property type="entry name" value="MFS_trans_sf"/>
</dbReference>
<dbReference type="PROSITE" id="PS50850">
    <property type="entry name" value="MFS"/>
    <property type="match status" value="1"/>
</dbReference>
<dbReference type="InterPro" id="IPR005828">
    <property type="entry name" value="MFS_sugar_transport-like"/>
</dbReference>
<dbReference type="GO" id="GO:0016020">
    <property type="term" value="C:membrane"/>
    <property type="evidence" value="ECO:0007669"/>
    <property type="project" value="UniProtKB-SubCell"/>
</dbReference>
<evidence type="ECO:0000313" key="7">
    <source>
        <dbReference type="EMBL" id="KAE9522930.1"/>
    </source>
</evidence>
<feature type="transmembrane region" description="Helical" evidence="5">
    <location>
        <begin position="6"/>
        <end position="24"/>
    </location>
</feature>
<evidence type="ECO:0000256" key="3">
    <source>
        <dbReference type="ARBA" id="ARBA00022989"/>
    </source>
</evidence>
<dbReference type="SUPFAM" id="SSF103473">
    <property type="entry name" value="MFS general substrate transporter"/>
    <property type="match status" value="1"/>
</dbReference>
<dbReference type="PROSITE" id="PS00216">
    <property type="entry name" value="SUGAR_TRANSPORT_1"/>
    <property type="match status" value="1"/>
</dbReference>
<dbReference type="Gene3D" id="1.20.1250.20">
    <property type="entry name" value="MFS general substrate transporter like domains"/>
    <property type="match status" value="1"/>
</dbReference>